<dbReference type="AlphaFoldDB" id="A0ABC8EGG5"/>
<accession>A0ABC8EGG5</accession>
<protein>
    <submittedName>
        <fullName evidence="1">Uncharacterized protein</fullName>
    </submittedName>
</protein>
<geneLocation type="plasmid" evidence="1 2">
    <name>pKHSU-234311-028-2</name>
</geneLocation>
<dbReference type="Proteomes" id="UP001321763">
    <property type="component" value="Plasmid pKHSU-234311-028-2"/>
</dbReference>
<name>A0ABC8EGG5_CLOTA</name>
<sequence length="58" mass="6918">MTEQLTVRDLKEFIKNLPDEMKVYITSTDDMPVRKLVDLSNEIRTGYYSELYLETEEI</sequence>
<dbReference type="EMBL" id="AP026820">
    <property type="protein sequence ID" value="BDR82525.1"/>
    <property type="molecule type" value="Genomic_DNA"/>
</dbReference>
<proteinExistence type="predicted"/>
<dbReference type="RefSeq" id="WP_164968929.1">
    <property type="nucleotide sequence ID" value="NZ_AP026820.1"/>
</dbReference>
<gene>
    <name evidence="1" type="ORF">K234311028_p20080</name>
</gene>
<evidence type="ECO:0000313" key="2">
    <source>
        <dbReference type="Proteomes" id="UP001321763"/>
    </source>
</evidence>
<keyword evidence="1" id="KW-0614">Plasmid</keyword>
<organism evidence="1 2">
    <name type="scientific">Clostridium tetani</name>
    <dbReference type="NCBI Taxonomy" id="1513"/>
    <lineage>
        <taxon>Bacteria</taxon>
        <taxon>Bacillati</taxon>
        <taxon>Bacillota</taxon>
        <taxon>Clostridia</taxon>
        <taxon>Eubacteriales</taxon>
        <taxon>Clostridiaceae</taxon>
        <taxon>Clostridium</taxon>
    </lineage>
</organism>
<evidence type="ECO:0000313" key="1">
    <source>
        <dbReference type="EMBL" id="BDR82525.1"/>
    </source>
</evidence>
<reference evidence="1 2" key="1">
    <citation type="submission" date="2022-09" db="EMBL/GenBank/DDBJ databases">
        <title>complete genome sequences of Clostridium tetani str. KHSU-234311-028 isolated from soil.</title>
        <authorList>
            <person name="Sekizuka T."/>
            <person name="Shitada C."/>
            <person name="Takahashi M."/>
            <person name="Kuroda M."/>
        </authorList>
    </citation>
    <scope>NUCLEOTIDE SEQUENCE [LARGE SCALE GENOMIC DNA]</scope>
    <source>
        <strain evidence="1 2">KHSU-234311-028</strain>
        <plasmid evidence="1 2">pKHSU-234311-028-2</plasmid>
    </source>
</reference>